<feature type="region of interest" description="Disordered" evidence="1">
    <location>
        <begin position="77"/>
        <end position="108"/>
    </location>
</feature>
<accession>A0ABS8VFH9</accession>
<keyword evidence="2" id="KW-0812">Transmembrane</keyword>
<organism evidence="3 4">
    <name type="scientific">Datura stramonium</name>
    <name type="common">Jimsonweed</name>
    <name type="synonym">Common thornapple</name>
    <dbReference type="NCBI Taxonomy" id="4076"/>
    <lineage>
        <taxon>Eukaryota</taxon>
        <taxon>Viridiplantae</taxon>
        <taxon>Streptophyta</taxon>
        <taxon>Embryophyta</taxon>
        <taxon>Tracheophyta</taxon>
        <taxon>Spermatophyta</taxon>
        <taxon>Magnoliopsida</taxon>
        <taxon>eudicotyledons</taxon>
        <taxon>Gunneridae</taxon>
        <taxon>Pentapetalae</taxon>
        <taxon>asterids</taxon>
        <taxon>lamiids</taxon>
        <taxon>Solanales</taxon>
        <taxon>Solanaceae</taxon>
        <taxon>Solanoideae</taxon>
        <taxon>Datureae</taxon>
        <taxon>Datura</taxon>
    </lineage>
</organism>
<protein>
    <submittedName>
        <fullName evidence="3">Uncharacterized protein</fullName>
    </submittedName>
</protein>
<feature type="transmembrane region" description="Helical" evidence="2">
    <location>
        <begin position="119"/>
        <end position="141"/>
    </location>
</feature>
<keyword evidence="4" id="KW-1185">Reference proteome</keyword>
<reference evidence="3 4" key="1">
    <citation type="journal article" date="2021" name="BMC Genomics">
        <title>Datura genome reveals duplications of psychoactive alkaloid biosynthetic genes and high mutation rate following tissue culture.</title>
        <authorList>
            <person name="Rajewski A."/>
            <person name="Carter-House D."/>
            <person name="Stajich J."/>
            <person name="Litt A."/>
        </authorList>
    </citation>
    <scope>NUCLEOTIDE SEQUENCE [LARGE SCALE GENOMIC DNA]</scope>
    <source>
        <strain evidence="3">AR-01</strain>
    </source>
</reference>
<name>A0ABS8VFH9_DATST</name>
<dbReference type="EMBL" id="JACEIK010004258">
    <property type="protein sequence ID" value="MCD9644829.1"/>
    <property type="molecule type" value="Genomic_DNA"/>
</dbReference>
<keyword evidence="2" id="KW-0472">Membrane</keyword>
<evidence type="ECO:0000313" key="4">
    <source>
        <dbReference type="Proteomes" id="UP000823775"/>
    </source>
</evidence>
<gene>
    <name evidence="3" type="ORF">HAX54_033278</name>
</gene>
<feature type="compositionally biased region" description="Basic and acidic residues" evidence="1">
    <location>
        <begin position="90"/>
        <end position="101"/>
    </location>
</feature>
<evidence type="ECO:0000313" key="3">
    <source>
        <dbReference type="EMBL" id="MCD9644829.1"/>
    </source>
</evidence>
<evidence type="ECO:0000256" key="1">
    <source>
        <dbReference type="SAM" id="MobiDB-lite"/>
    </source>
</evidence>
<feature type="transmembrane region" description="Helical" evidence="2">
    <location>
        <begin position="33"/>
        <end position="51"/>
    </location>
</feature>
<evidence type="ECO:0000256" key="2">
    <source>
        <dbReference type="SAM" id="Phobius"/>
    </source>
</evidence>
<comment type="caution">
    <text evidence="3">The sequence shown here is derived from an EMBL/GenBank/DDBJ whole genome shotgun (WGS) entry which is preliminary data.</text>
</comment>
<proteinExistence type="predicted"/>
<keyword evidence="2" id="KW-1133">Transmembrane helix</keyword>
<dbReference type="Proteomes" id="UP000823775">
    <property type="component" value="Unassembled WGS sequence"/>
</dbReference>
<sequence>MLPCISAYFAGCVCELTYSPLEMICRASYRRRTICLITLWGYIGGIVSNTLRPPVPESCDADWKSLLVEDVGQRAWRGPALPRSPASSGDDTRSLPKDKTNNHTPSASTNQAKVDFLSFMVYIPFHHSILLLASSFVVLIVKHDSLFPTTNKRRRSKFTATRKQRRLIMDGEKMKELKEYSELIAGPNGKTS</sequence>